<dbReference type="AlphaFoldDB" id="A0A1B0A9R4"/>
<feature type="chain" id="PRO_5008403689" evidence="1">
    <location>
        <begin position="20"/>
        <end position="198"/>
    </location>
</feature>
<accession>A0A1B0A9R4</accession>
<evidence type="ECO:0000256" key="1">
    <source>
        <dbReference type="SAM" id="SignalP"/>
    </source>
</evidence>
<keyword evidence="1" id="KW-0732">Signal</keyword>
<sequence>MIALVQILAVLGSVMLTQGTMWNDIRRTKSITNKMPKAAYDRMLDHSGMESYAERQLKYFLVPNASNEYDVPLHVVNSYIDEPTLKTEHSENYARLASHHPGGYYVHVTKFTGSDFYINNLRVDSSKTGFFRLQSTTSYDGIKINHLTPLNLHDNASEAYPSVNPNPNAWEFLQNIEYYRYGAYYNIRTGRNSKRMGE</sequence>
<evidence type="ECO:0000313" key="3">
    <source>
        <dbReference type="Proteomes" id="UP000092445"/>
    </source>
</evidence>
<reference evidence="2" key="2">
    <citation type="submission" date="2020-05" db="UniProtKB">
        <authorList>
            <consortium name="EnsemblMetazoa"/>
        </authorList>
    </citation>
    <scope>IDENTIFICATION</scope>
    <source>
        <strain evidence="2">IAEA</strain>
    </source>
</reference>
<dbReference type="VEuPathDB" id="VectorBase:GPAI038741"/>
<name>A0A1B0A9R4_GLOPL</name>
<protein>
    <submittedName>
        <fullName evidence="2">Uncharacterized protein</fullName>
    </submittedName>
</protein>
<evidence type="ECO:0000313" key="2">
    <source>
        <dbReference type="EnsemblMetazoa" id="GPAI038741-PA"/>
    </source>
</evidence>
<organism evidence="2 3">
    <name type="scientific">Glossina pallidipes</name>
    <name type="common">Tsetse fly</name>
    <dbReference type="NCBI Taxonomy" id="7398"/>
    <lineage>
        <taxon>Eukaryota</taxon>
        <taxon>Metazoa</taxon>
        <taxon>Ecdysozoa</taxon>
        <taxon>Arthropoda</taxon>
        <taxon>Hexapoda</taxon>
        <taxon>Insecta</taxon>
        <taxon>Pterygota</taxon>
        <taxon>Neoptera</taxon>
        <taxon>Endopterygota</taxon>
        <taxon>Diptera</taxon>
        <taxon>Brachycera</taxon>
        <taxon>Muscomorpha</taxon>
        <taxon>Hippoboscoidea</taxon>
        <taxon>Glossinidae</taxon>
        <taxon>Glossina</taxon>
    </lineage>
</organism>
<reference evidence="3" key="1">
    <citation type="submission" date="2014-03" db="EMBL/GenBank/DDBJ databases">
        <authorList>
            <person name="Aksoy S."/>
            <person name="Warren W."/>
            <person name="Wilson R.K."/>
        </authorList>
    </citation>
    <scope>NUCLEOTIDE SEQUENCE [LARGE SCALE GENOMIC DNA]</scope>
    <source>
        <strain evidence="3">IAEA</strain>
    </source>
</reference>
<feature type="signal peptide" evidence="1">
    <location>
        <begin position="1"/>
        <end position="19"/>
    </location>
</feature>
<proteinExistence type="predicted"/>
<dbReference type="Proteomes" id="UP000092445">
    <property type="component" value="Unassembled WGS sequence"/>
</dbReference>
<keyword evidence="3" id="KW-1185">Reference proteome</keyword>
<dbReference type="EnsemblMetazoa" id="GPAI038741-RA">
    <property type="protein sequence ID" value="GPAI038741-PA"/>
    <property type="gene ID" value="GPAI038741"/>
</dbReference>